<sequence length="424" mass="48720">MYNGIGLTTPRGSGTSGYVVRNLSHLRHHETAAERAAALLVQPPRHREPDAAILEHERKRKIEIRCYELQVELEDKGMSEDVIREEVDTLRKRLVENMSILDSSAKNLKLTDTHGRAAAKKVEIDKMARALGTRSDYTEGEAFDREKQEELKQQRAIERVERDRRREEEREKREREKEKWEAIRKEKERLRRRQEDQARKAAEANRERGRDLGPRRREPSLSRPTFRRSPSRTSRGGRSPSPDRSRSPVRRRSRSNNRRIRSPPVRRGTRSPPPPKGRRSRTPDSRGGMRRSRSPGGPRNYGQGNSYRRRLSPPPPRSFSRGRGRSATPPPPSRRLSSRSPPHRHVSPPLDSPRHRQQSPERRITPSRGAGFGEKVIDDRSPGDRSPRKTFSKAYSRSPSPRLSRRSASESNSGSEMSVSGSED</sequence>
<comment type="subcellular location">
    <subcellularLocation>
        <location evidence="1">Nucleus</location>
    </subcellularLocation>
</comment>
<dbReference type="EMBL" id="BPWL01000002">
    <property type="protein sequence ID" value="GJJ07367.1"/>
    <property type="molecule type" value="Genomic_DNA"/>
</dbReference>
<keyword evidence="5" id="KW-0508">mRNA splicing</keyword>
<evidence type="ECO:0000256" key="7">
    <source>
        <dbReference type="SAM" id="MobiDB-lite"/>
    </source>
</evidence>
<evidence type="ECO:0000256" key="5">
    <source>
        <dbReference type="ARBA" id="ARBA00023187"/>
    </source>
</evidence>
<dbReference type="InterPro" id="IPR013170">
    <property type="entry name" value="mRNA_splic_Cwf21_dom"/>
</dbReference>
<keyword evidence="10" id="KW-1185">Reference proteome</keyword>
<evidence type="ECO:0000256" key="4">
    <source>
        <dbReference type="ARBA" id="ARBA00022728"/>
    </source>
</evidence>
<feature type="compositionally biased region" description="Low complexity" evidence="7">
    <location>
        <begin position="231"/>
        <end position="240"/>
    </location>
</feature>
<evidence type="ECO:0000259" key="8">
    <source>
        <dbReference type="SMART" id="SM01115"/>
    </source>
</evidence>
<evidence type="ECO:0000256" key="2">
    <source>
        <dbReference type="ARBA" id="ARBA00005954"/>
    </source>
</evidence>
<feature type="compositionally biased region" description="Basic and acidic residues" evidence="7">
    <location>
        <begin position="187"/>
        <end position="220"/>
    </location>
</feature>
<organism evidence="9 10">
    <name type="scientific">Clathrus columnatus</name>
    <dbReference type="NCBI Taxonomy" id="1419009"/>
    <lineage>
        <taxon>Eukaryota</taxon>
        <taxon>Fungi</taxon>
        <taxon>Dikarya</taxon>
        <taxon>Basidiomycota</taxon>
        <taxon>Agaricomycotina</taxon>
        <taxon>Agaricomycetes</taxon>
        <taxon>Phallomycetidae</taxon>
        <taxon>Phallales</taxon>
        <taxon>Clathraceae</taxon>
        <taxon>Clathrus</taxon>
    </lineage>
</organism>
<feature type="region of interest" description="Disordered" evidence="7">
    <location>
        <begin position="187"/>
        <end position="424"/>
    </location>
</feature>
<reference evidence="9" key="1">
    <citation type="submission" date="2021-10" db="EMBL/GenBank/DDBJ databases">
        <title>De novo Genome Assembly of Clathrus columnatus (Basidiomycota, Fungi) Using Illumina and Nanopore Sequence Data.</title>
        <authorList>
            <person name="Ogiso-Tanaka E."/>
            <person name="Itagaki H."/>
            <person name="Hosoya T."/>
            <person name="Hosaka K."/>
        </authorList>
    </citation>
    <scope>NUCLEOTIDE SEQUENCE</scope>
    <source>
        <strain evidence="9">MO-923</strain>
    </source>
</reference>
<evidence type="ECO:0000256" key="1">
    <source>
        <dbReference type="ARBA" id="ARBA00004123"/>
    </source>
</evidence>
<dbReference type="Proteomes" id="UP001050691">
    <property type="component" value="Unassembled WGS sequence"/>
</dbReference>
<keyword evidence="4" id="KW-0747">Spliceosome</keyword>
<feature type="compositionally biased region" description="Basic and acidic residues" evidence="7">
    <location>
        <begin position="352"/>
        <end position="364"/>
    </location>
</feature>
<dbReference type="CDD" id="cd21372">
    <property type="entry name" value="cwf21_CWC21-like"/>
    <property type="match status" value="1"/>
</dbReference>
<keyword evidence="6" id="KW-0539">Nucleus</keyword>
<dbReference type="GO" id="GO:0005681">
    <property type="term" value="C:spliceosomal complex"/>
    <property type="evidence" value="ECO:0007669"/>
    <property type="project" value="UniProtKB-KW"/>
</dbReference>
<dbReference type="Pfam" id="PF08312">
    <property type="entry name" value="cwf21"/>
    <property type="match status" value="1"/>
</dbReference>
<dbReference type="PANTHER" id="PTHR36562:SF5">
    <property type="entry name" value="SERINE_ARGININE REPETITIVE MATRIX 2"/>
    <property type="match status" value="1"/>
</dbReference>
<protein>
    <recommendedName>
        <fullName evidence="8">CWF21 domain-containing protein</fullName>
    </recommendedName>
</protein>
<accession>A0AAV4ZYJ2</accession>
<evidence type="ECO:0000313" key="9">
    <source>
        <dbReference type="EMBL" id="GJJ07367.1"/>
    </source>
</evidence>
<dbReference type="AlphaFoldDB" id="A0AAV4ZYJ2"/>
<feature type="compositionally biased region" description="Basic and acidic residues" evidence="7">
    <location>
        <begin position="375"/>
        <end position="387"/>
    </location>
</feature>
<comment type="caution">
    <text evidence="9">The sequence shown here is derived from an EMBL/GenBank/DDBJ whole genome shotgun (WGS) entry which is preliminary data.</text>
</comment>
<evidence type="ECO:0000313" key="10">
    <source>
        <dbReference type="Proteomes" id="UP001050691"/>
    </source>
</evidence>
<feature type="compositionally biased region" description="Low complexity" evidence="7">
    <location>
        <begin position="318"/>
        <end position="327"/>
    </location>
</feature>
<evidence type="ECO:0000256" key="6">
    <source>
        <dbReference type="ARBA" id="ARBA00023242"/>
    </source>
</evidence>
<comment type="similarity">
    <text evidence="2">Belongs to the CWC21 family.</text>
</comment>
<dbReference type="PANTHER" id="PTHR36562">
    <property type="entry name" value="SERINE/ARGININE REPETITIVE MATRIX 2"/>
    <property type="match status" value="1"/>
</dbReference>
<feature type="domain" description="CWF21" evidence="8">
    <location>
        <begin position="54"/>
        <end position="99"/>
    </location>
</feature>
<feature type="compositionally biased region" description="Basic residues" evidence="7">
    <location>
        <begin position="247"/>
        <end position="261"/>
    </location>
</feature>
<evidence type="ECO:0000256" key="3">
    <source>
        <dbReference type="ARBA" id="ARBA00022664"/>
    </source>
</evidence>
<dbReference type="GO" id="GO:0008380">
    <property type="term" value="P:RNA splicing"/>
    <property type="evidence" value="ECO:0007669"/>
    <property type="project" value="UniProtKB-KW"/>
</dbReference>
<dbReference type="SMART" id="SM01115">
    <property type="entry name" value="cwf21"/>
    <property type="match status" value="1"/>
</dbReference>
<gene>
    <name evidence="9" type="ORF">Clacol_001569</name>
</gene>
<keyword evidence="3" id="KW-0507">mRNA processing</keyword>
<proteinExistence type="inferred from homology"/>
<feature type="compositionally biased region" description="Low complexity" evidence="7">
    <location>
        <begin position="409"/>
        <end position="424"/>
    </location>
</feature>
<name>A0AAV4ZYJ2_9AGAM</name>
<dbReference type="GO" id="GO:0006397">
    <property type="term" value="P:mRNA processing"/>
    <property type="evidence" value="ECO:0007669"/>
    <property type="project" value="UniProtKB-KW"/>
</dbReference>
<dbReference type="InterPro" id="IPR051372">
    <property type="entry name" value="CWC21"/>
</dbReference>